<feature type="region of interest" description="Disordered" evidence="12">
    <location>
        <begin position="145"/>
        <end position="164"/>
    </location>
</feature>
<comment type="subcellular location">
    <subcellularLocation>
        <location evidence="1">Nucleus</location>
    </subcellularLocation>
</comment>
<proteinExistence type="inferred from homology"/>
<comment type="similarity">
    <text evidence="2">Belongs to the Mediator complex subunit 12 family.</text>
</comment>
<feature type="compositionally biased region" description="Basic and acidic residues" evidence="12">
    <location>
        <begin position="148"/>
        <end position="164"/>
    </location>
</feature>
<dbReference type="SMART" id="SM01281">
    <property type="entry name" value="Med12"/>
    <property type="match status" value="1"/>
</dbReference>
<evidence type="ECO:0000256" key="3">
    <source>
        <dbReference type="ARBA" id="ARBA00011629"/>
    </source>
</evidence>
<dbReference type="InterPro" id="IPR057344">
    <property type="entry name" value="ARM_SRB8"/>
</dbReference>
<keyword evidence="8" id="KW-0804">Transcription</keyword>
<dbReference type="GO" id="GO:0003712">
    <property type="term" value="F:transcription coregulator activity"/>
    <property type="evidence" value="ECO:0007669"/>
    <property type="project" value="InterPro"/>
</dbReference>
<feature type="compositionally biased region" description="Basic and acidic residues" evidence="12">
    <location>
        <begin position="68"/>
        <end position="80"/>
    </location>
</feature>
<sequence length="1494" mass="166152">MTTRPVGRQPPQRSLSSTGAIHQRPPPLRTHSQQFTSSSPTRRGNEGGFVDLTFDGEAARPRIGTSRLRVEISTESKQADVAESPRPSSAATPTWRPSLPPRGRPQLHFDVPSVINPRSAQEGGQCDTTIKPMPLPVRPGQYVPPLSGKERPLPVNNSKKDARPKPYTLEVPAIAPHYLPNGHADFYPWTGNHPEDQFSESVIRQGYFDKAQMTQNETGSARSAIFPALKHKSGLQTLSSLFTNVLAQRRAHGQINSASTFKPPPRVTVTDTKREMWLKDLANPTISLRRLSRSIPHGIRGKVLLDQSLSKNIPIERAVWLAKCVGANELRSFRRKGASGTFAMGGEAKWIRDFTVCVEQFLESIIGSCGEKDFKARITYAIRLATHFHAEYLLDREHYMDWLVSSLESSTQTKLPVWLLITQVYWSDLLKYRKYGRRLSTALVNHLTEISKHTDHDILAPLCDRVKDLLKELLSTSTDNFISPKVWATHKKMIMFNFGSGDPQFIHILATIERRNSRFNPTGASKEPTARKRLITALDRTLVEPFSNDLPRICWDIDGDKTMLILAILEWSTSSYRPGATKTFVAARIIRYWAKLGIDVTAVILEFLDSSTSVSEINKPAFFHLVSELARSDHFSTPRYFQWLIARGGIYNSEDVAADGPLSTRLLAELPISNISDSISDLRTALLDRADLSTDDENDLIQICLVFMNGSLPGMQTGVDLDLESRGCVKTSNLTELPSNLSRTIKSELGFWLRQKVRLQMVQPTIPPLDDWDVSPMKGGSSAITGADFNTVRGYLEFLGDYSMLADVLKIVTSSNDTEVLASCTDTLDLHLETFSAIGALNGLFDILMGRLRALTEEMDTVARGFLVSLSDLASRLPKEHTIAQQLAQQLARSDRKTAADACSPVSDHIAIVETAEVNFTDEIEKVLASGNSMDQATLERLFHRITLRLEESWEKFPEQQRSCALLLTRLRTFDAKQFDVLTVAWVRRVLHKESRPGIMEVFGPLISFGCLALHDVVTSSMLNNDRDLGEAHVERSSTARIAQELLHLLVAHCDLPEIMTLEDAYRLRIKQSHVQKDFPTDTLLVIRHAFEAVSTALGNSQPPVFQGLFAAQDIDDIYRYYILTDAVAFTQIFLLPLLRNSSSDVVDAVNATIDKLLLASGSGESITPELLLSIADDLSLPFCQVKLAALLQAQDTEMDGDHAESGHLAAFDRAIESAVEAGKTTWASIIPLLDVSISQHLRQRADAQFLDLYPNPKANSCDGPWVHSRIKRAENLLRIVDATAHSISASPSQDSTNTVLASDMVIALNGTWLLLANSQSQDIKDSIITKWLPFLLSFMTIHVGTFEASKLGHECRAKATLALSAVFLQLQALGTSTEAIRDLIEQTYDLALHLVDNLPEDMRQQCIRSLRDTTSSPSISYLFSIADNPTDWLVLRQKDRIQSVTGPDGRPAEKEKLTPFPLKRWEMLGEPTPNVGENDTSLSLTLFGARKLG</sequence>
<dbReference type="Pfam" id="PF25326">
    <property type="entry name" value="ARM_SRB8"/>
    <property type="match status" value="1"/>
</dbReference>
<feature type="compositionally biased region" description="Polar residues" evidence="12">
    <location>
        <begin position="30"/>
        <end position="42"/>
    </location>
</feature>
<evidence type="ECO:0000256" key="9">
    <source>
        <dbReference type="ARBA" id="ARBA00023242"/>
    </source>
</evidence>
<gene>
    <name evidence="14" type="ORF">IFR04_009443</name>
</gene>
<dbReference type="Proteomes" id="UP000664132">
    <property type="component" value="Unassembled WGS sequence"/>
</dbReference>
<comment type="subunit">
    <text evidence="3">Component of the SRB8-11 complex, which itself associates with the Mediator complex.</text>
</comment>
<comment type="function">
    <text evidence="10">Component of the SRB8-11 complex. The SRB8-11 complex is a regulatory module of the Mediator complex which is itself involved in regulation of basal and activated RNA polymerase II-dependent transcription. The SRB8-11 complex may be involved in the transcriptional repression of a subset of genes regulated by Mediator. It may inhibit the association of the Mediator complex with RNA polymerase II to form the holoenzyme complex.</text>
</comment>
<keyword evidence="15" id="KW-1185">Reference proteome</keyword>
<accession>A0A8H7W9E9</accession>
<feature type="compositionally biased region" description="Polar residues" evidence="12">
    <location>
        <begin position="11"/>
        <end position="20"/>
    </location>
</feature>
<keyword evidence="7" id="KW-0010">Activator</keyword>
<protein>
    <recommendedName>
        <fullName evidence="4">Mediator of RNA polymerase II transcription subunit 12</fullName>
    </recommendedName>
    <alternativeName>
        <fullName evidence="11">Mediator complex subunit 12</fullName>
    </alternativeName>
</protein>
<evidence type="ECO:0000256" key="11">
    <source>
        <dbReference type="ARBA" id="ARBA00032010"/>
    </source>
</evidence>
<feature type="domain" description="Mediator complex subunit Med12" evidence="13">
    <location>
        <begin position="260"/>
        <end position="323"/>
    </location>
</feature>
<evidence type="ECO:0000259" key="13">
    <source>
        <dbReference type="SMART" id="SM01281"/>
    </source>
</evidence>
<evidence type="ECO:0000256" key="6">
    <source>
        <dbReference type="ARBA" id="ARBA00023015"/>
    </source>
</evidence>
<evidence type="ECO:0000256" key="4">
    <source>
        <dbReference type="ARBA" id="ARBA00019622"/>
    </source>
</evidence>
<evidence type="ECO:0000256" key="12">
    <source>
        <dbReference type="SAM" id="MobiDB-lite"/>
    </source>
</evidence>
<evidence type="ECO:0000313" key="14">
    <source>
        <dbReference type="EMBL" id="KAG4417433.1"/>
    </source>
</evidence>
<dbReference type="OrthoDB" id="20828at2759"/>
<evidence type="ECO:0000256" key="8">
    <source>
        <dbReference type="ARBA" id="ARBA00023163"/>
    </source>
</evidence>
<evidence type="ECO:0000256" key="10">
    <source>
        <dbReference type="ARBA" id="ARBA00025661"/>
    </source>
</evidence>
<feature type="region of interest" description="Disordered" evidence="12">
    <location>
        <begin position="1"/>
        <end position="138"/>
    </location>
</feature>
<dbReference type="GO" id="GO:0006357">
    <property type="term" value="P:regulation of transcription by RNA polymerase II"/>
    <property type="evidence" value="ECO:0007669"/>
    <property type="project" value="InterPro"/>
</dbReference>
<evidence type="ECO:0000256" key="7">
    <source>
        <dbReference type="ARBA" id="ARBA00023159"/>
    </source>
</evidence>
<keyword evidence="6" id="KW-0805">Transcription regulation</keyword>
<evidence type="ECO:0000256" key="1">
    <source>
        <dbReference type="ARBA" id="ARBA00004123"/>
    </source>
</evidence>
<name>A0A8H7W9E9_9HELO</name>
<evidence type="ECO:0000313" key="15">
    <source>
        <dbReference type="Proteomes" id="UP000664132"/>
    </source>
</evidence>
<dbReference type="EMBL" id="JAFJYH010000155">
    <property type="protein sequence ID" value="KAG4417433.1"/>
    <property type="molecule type" value="Genomic_DNA"/>
</dbReference>
<keyword evidence="9" id="KW-0539">Nucleus</keyword>
<dbReference type="GO" id="GO:0016592">
    <property type="term" value="C:mediator complex"/>
    <property type="evidence" value="ECO:0007669"/>
    <property type="project" value="InterPro"/>
</dbReference>
<dbReference type="InterPro" id="IPR019035">
    <property type="entry name" value="Mediator_Med12"/>
</dbReference>
<keyword evidence="5" id="KW-0678">Repressor</keyword>
<evidence type="ECO:0000256" key="2">
    <source>
        <dbReference type="ARBA" id="ARBA00010289"/>
    </source>
</evidence>
<comment type="caution">
    <text evidence="14">The sequence shown here is derived from an EMBL/GenBank/DDBJ whole genome shotgun (WGS) entry which is preliminary data.</text>
</comment>
<dbReference type="Pfam" id="PF09497">
    <property type="entry name" value="Med12"/>
    <property type="match status" value="1"/>
</dbReference>
<dbReference type="PANTHER" id="PTHR46567:SF1">
    <property type="entry name" value="MEDIATOR OF RNA POLYMERASE II TRANSCRIPTION SUBUNIT 12"/>
    <property type="match status" value="1"/>
</dbReference>
<reference evidence="14" key="1">
    <citation type="submission" date="2021-02" db="EMBL/GenBank/DDBJ databases">
        <title>Genome sequence Cadophora malorum strain M34.</title>
        <authorList>
            <person name="Stefanovic E."/>
            <person name="Vu D."/>
            <person name="Scully C."/>
            <person name="Dijksterhuis J."/>
            <person name="Roader J."/>
            <person name="Houbraken J."/>
        </authorList>
    </citation>
    <scope>NUCLEOTIDE SEQUENCE</scope>
    <source>
        <strain evidence="14">M34</strain>
    </source>
</reference>
<dbReference type="PANTHER" id="PTHR46567">
    <property type="entry name" value="MEDIATOR OF RNA POLYMERASE II TRANSCRIPTION SUBUNIT 12"/>
    <property type="match status" value="1"/>
</dbReference>
<organism evidence="14 15">
    <name type="scientific">Cadophora malorum</name>
    <dbReference type="NCBI Taxonomy" id="108018"/>
    <lineage>
        <taxon>Eukaryota</taxon>
        <taxon>Fungi</taxon>
        <taxon>Dikarya</taxon>
        <taxon>Ascomycota</taxon>
        <taxon>Pezizomycotina</taxon>
        <taxon>Leotiomycetes</taxon>
        <taxon>Helotiales</taxon>
        <taxon>Ploettnerulaceae</taxon>
        <taxon>Cadophora</taxon>
    </lineage>
</organism>
<evidence type="ECO:0000256" key="5">
    <source>
        <dbReference type="ARBA" id="ARBA00022491"/>
    </source>
</evidence>